<feature type="domain" description="Cytochrome c-type biogenesis protein H Ig-like" evidence="8">
    <location>
        <begin position="321"/>
        <end position="430"/>
    </location>
</feature>
<evidence type="ECO:0000256" key="7">
    <source>
        <dbReference type="SAM" id="Phobius"/>
    </source>
</evidence>
<dbReference type="SMART" id="SM00028">
    <property type="entry name" value="TPR"/>
    <property type="match status" value="2"/>
</dbReference>
<keyword evidence="7" id="KW-0472">Membrane</keyword>
<feature type="transmembrane region" description="Helical" evidence="7">
    <location>
        <begin position="100"/>
        <end position="119"/>
    </location>
</feature>
<dbReference type="InterPro" id="IPR056412">
    <property type="entry name" value="Ig_CycH"/>
</dbReference>
<evidence type="ECO:0000313" key="10">
    <source>
        <dbReference type="EMBL" id="GAA0813830.1"/>
    </source>
</evidence>
<feature type="domain" description="Cytochrome c-type biogenesis protein H TPR" evidence="9">
    <location>
        <begin position="143"/>
        <end position="268"/>
    </location>
</feature>
<dbReference type="PROSITE" id="PS50293">
    <property type="entry name" value="TPR_REGION"/>
    <property type="match status" value="1"/>
</dbReference>
<protein>
    <recommendedName>
        <fullName evidence="12">C-type cytochrome biogenesis protein CcmI</fullName>
    </recommendedName>
</protein>
<comment type="caution">
    <text evidence="10">The sequence shown here is derived from an EMBL/GenBank/DDBJ whole genome shotgun (WGS) entry which is preliminary data.</text>
</comment>
<dbReference type="PANTHER" id="PTHR47870">
    <property type="entry name" value="CYTOCHROME C-TYPE BIOGENESIS PROTEIN CCMH"/>
    <property type="match status" value="1"/>
</dbReference>
<proteinExistence type="predicted"/>
<evidence type="ECO:0000256" key="4">
    <source>
        <dbReference type="ARBA" id="ARBA00022803"/>
    </source>
</evidence>
<keyword evidence="7" id="KW-0812">Transmembrane</keyword>
<evidence type="ECO:0000256" key="5">
    <source>
        <dbReference type="PROSITE-ProRule" id="PRU00339"/>
    </source>
</evidence>
<dbReference type="SUPFAM" id="SSF48452">
    <property type="entry name" value="TPR-like"/>
    <property type="match status" value="1"/>
</dbReference>
<dbReference type="PANTHER" id="PTHR47870:SF4">
    <property type="entry name" value="CYTOCHROME C-TYPE BIOGENESIS PROTEIN CYCH"/>
    <property type="match status" value="1"/>
</dbReference>
<dbReference type="InterPro" id="IPR011990">
    <property type="entry name" value="TPR-like_helical_dom_sf"/>
</dbReference>
<evidence type="ECO:0000259" key="9">
    <source>
        <dbReference type="Pfam" id="PF23914"/>
    </source>
</evidence>
<dbReference type="RefSeq" id="WP_343815671.1">
    <property type="nucleotide sequence ID" value="NZ_BAAAFA010000003.1"/>
</dbReference>
<feature type="repeat" description="TPR" evidence="5">
    <location>
        <begin position="170"/>
        <end position="203"/>
    </location>
</feature>
<dbReference type="Proteomes" id="UP001500021">
    <property type="component" value="Unassembled WGS sequence"/>
</dbReference>
<evidence type="ECO:0000256" key="6">
    <source>
        <dbReference type="SAM" id="MobiDB-lite"/>
    </source>
</evidence>
<keyword evidence="7" id="KW-1133">Transmembrane helix</keyword>
<sequence length="434" mass="47605">MELALILLALFALLLLVVWLPFFKQTKQKNTDNANVRDETNVRLYHEHKKEIEKDFQDGGIDDENYQYLLAELDSSLLQDIEASETSADIATGKEKNFSVIWPIALSVFILTFTVGFYLKHGHLEQITQPAINDAHQGMSAEQLQAQRQKETVAYIKKLQQRTQENADDAEAWYNLGQTFVVVGEFDAAIKSFEQVIRIEGEHADLLGAIAQAHYYKNDQQINEIVQHYIDKSLALDANDASTNILLGMHNFLGENYPQAISHWQRVIDANKQGVNIAALKEAVAEANNRMGLSGSSQADSGDKSNDSPSSKLDSADGPQLNVSVSLSENISAKLAQGEDRVVFVYAIPTTGQRMPLAAVKIKLSDLPTVIVLNNSQAMSSANTLGSVEQVNLFAIASKLGGVGIKPGDYKAEKKDVAVNSTGTISLVIDSLVE</sequence>
<dbReference type="Pfam" id="PF23892">
    <property type="entry name" value="Ig_CycH"/>
    <property type="match status" value="1"/>
</dbReference>
<evidence type="ECO:0000313" key="11">
    <source>
        <dbReference type="Proteomes" id="UP001500021"/>
    </source>
</evidence>
<dbReference type="InterPro" id="IPR019734">
    <property type="entry name" value="TPR_rpt"/>
</dbReference>
<evidence type="ECO:0008006" key="12">
    <source>
        <dbReference type="Google" id="ProtNLM"/>
    </source>
</evidence>
<keyword evidence="4 5" id="KW-0802">TPR repeat</keyword>
<gene>
    <name evidence="10" type="ORF">GCM10009111_09760</name>
</gene>
<dbReference type="Pfam" id="PF23914">
    <property type="entry name" value="TPR_CcmH_CycH"/>
    <property type="match status" value="1"/>
</dbReference>
<dbReference type="EMBL" id="BAAAFA010000003">
    <property type="protein sequence ID" value="GAA0813830.1"/>
    <property type="molecule type" value="Genomic_DNA"/>
</dbReference>
<evidence type="ECO:0000259" key="8">
    <source>
        <dbReference type="Pfam" id="PF23892"/>
    </source>
</evidence>
<keyword evidence="2" id="KW-0677">Repeat</keyword>
<organism evidence="10 11">
    <name type="scientific">Colwellia asteriadis</name>
    <dbReference type="NCBI Taxonomy" id="517723"/>
    <lineage>
        <taxon>Bacteria</taxon>
        <taxon>Pseudomonadati</taxon>
        <taxon>Pseudomonadota</taxon>
        <taxon>Gammaproteobacteria</taxon>
        <taxon>Alteromonadales</taxon>
        <taxon>Colwelliaceae</taxon>
        <taxon>Colwellia</taxon>
    </lineage>
</organism>
<evidence type="ECO:0000256" key="1">
    <source>
        <dbReference type="ARBA" id="ARBA00004196"/>
    </source>
</evidence>
<dbReference type="PROSITE" id="PS50005">
    <property type="entry name" value="TPR"/>
    <property type="match status" value="1"/>
</dbReference>
<feature type="region of interest" description="Disordered" evidence="6">
    <location>
        <begin position="292"/>
        <end position="319"/>
    </location>
</feature>
<keyword evidence="3" id="KW-0201">Cytochrome c-type biogenesis</keyword>
<name>A0ABP3WE35_9GAMM</name>
<dbReference type="NCBIfam" id="TIGR03142">
    <property type="entry name" value="cytochro_ccmI"/>
    <property type="match status" value="1"/>
</dbReference>
<evidence type="ECO:0000256" key="3">
    <source>
        <dbReference type="ARBA" id="ARBA00022748"/>
    </source>
</evidence>
<dbReference type="InterPro" id="IPR051263">
    <property type="entry name" value="C-type_cytochrome_biogenesis"/>
</dbReference>
<accession>A0ABP3WE35</accession>
<evidence type="ECO:0000256" key="2">
    <source>
        <dbReference type="ARBA" id="ARBA00022737"/>
    </source>
</evidence>
<dbReference type="Gene3D" id="1.25.40.10">
    <property type="entry name" value="Tetratricopeptide repeat domain"/>
    <property type="match status" value="1"/>
</dbReference>
<dbReference type="InterPro" id="IPR017560">
    <property type="entry name" value="Cyt_c_biogenesis_CcmI"/>
</dbReference>
<reference evidence="11" key="1">
    <citation type="journal article" date="2019" name="Int. J. Syst. Evol. Microbiol.">
        <title>The Global Catalogue of Microorganisms (GCM) 10K type strain sequencing project: providing services to taxonomists for standard genome sequencing and annotation.</title>
        <authorList>
            <consortium name="The Broad Institute Genomics Platform"/>
            <consortium name="The Broad Institute Genome Sequencing Center for Infectious Disease"/>
            <person name="Wu L."/>
            <person name="Ma J."/>
        </authorList>
    </citation>
    <scope>NUCLEOTIDE SEQUENCE [LARGE SCALE GENOMIC DNA]</scope>
    <source>
        <strain evidence="11">JCM 15608</strain>
    </source>
</reference>
<keyword evidence="11" id="KW-1185">Reference proteome</keyword>
<comment type="subcellular location">
    <subcellularLocation>
        <location evidence="1">Cell envelope</location>
    </subcellularLocation>
</comment>
<dbReference type="InterPro" id="IPR056413">
    <property type="entry name" value="TPR_CcmH_CycH"/>
</dbReference>